<dbReference type="CDD" id="cd04369">
    <property type="entry name" value="Bromodomain"/>
    <property type="match status" value="2"/>
</dbReference>
<evidence type="ECO:0000256" key="4">
    <source>
        <dbReference type="ARBA" id="ARBA00023117"/>
    </source>
</evidence>
<sequence length="880" mass="97069">MKLVQALGQLSEKAGRKATSSRYSFDKPVVVMFPQVAAAYLARIAKPMDTSTLRVQLKAHQYGSPKEFLLDMDLIFANAIAFNDGAATPYEQEVVLVSNYLRRHLDRLALECLPLEEEYKPGERLNLSEQRRDENRQQMEEKASRQLATMAGGDVYGRFAYQEMRELIQQLKKERRVGEFFWEEVNRNENQGYYRVIARPICFRDILKSMDTETGVRVGQVVADIRLIYQNALQFNSGTETLVPISRVICEAARLLQRRLEEKLPLVYLRIAENVERQSELREKLKVLRAEDERQRHAELAALTTDQNAAGLAGGEALGPKGGLAGKGAGAVSPAAAGGPSLHFPSPGVDAPSPRFRSDMEQAAGHSQSGRVGGNPAVGDLPQTGSLLANKLRKEKRREAELDRKHEERRRKERESKLKERITQEVWARAQKAREKMFAAKEQSSALKQKGEEDEGGREGAMGGQQDTQNVSLGRDVSATADVRVEDNGGGAAFQPVDLSRLGTKPGRRHSGRVERQPVRSLLAELFPTVGHDEEAKSTSLGKELDTATGDDKQNGGGTITEDLFAQLNRVPAPEAAIRGDIDTSEKGEEEGAEDEESLSVCSSLRDAGDDALWEDSDERARLRRLRLLLRVVRAPDILGGSEGGGHSEEGAAGPWAPSLMHVTVIADVEDRVLGEEDRGAHGGAKRRSRRVKLQSQRPVGLEINGGERRLILQGERQKVRAGSLEAAVALRLGGQVEVQLIVPLAPRSDFSSTSISVPNTPALENIRYRECPVLAPLFHEAKEWCKGSQRADLDMPSAFRWTWGRRGCQPGTAADFYHWLAGLNLAIWEEGDVAFSPSIREEERPPHCSSPKAQSGDRCGGISTCLVLVISLEVKCDKM</sequence>
<dbReference type="SUPFAM" id="SSF47370">
    <property type="entry name" value="Bromodomain"/>
    <property type="match status" value="2"/>
</dbReference>
<keyword evidence="2" id="KW-0547">Nucleotide-binding</keyword>
<dbReference type="InterPro" id="IPR001487">
    <property type="entry name" value="Bromodomain"/>
</dbReference>
<gene>
    <name evidence="8" type="ORF">Naga_100051g3</name>
</gene>
<dbReference type="GO" id="GO:0045815">
    <property type="term" value="P:transcription initiation-coupled chromatin remodeling"/>
    <property type="evidence" value="ECO:0007669"/>
    <property type="project" value="TreeGrafter"/>
</dbReference>
<dbReference type="EMBL" id="AZIL01002355">
    <property type="protein sequence ID" value="EWM21839.1"/>
    <property type="molecule type" value="Genomic_DNA"/>
</dbReference>
<feature type="domain" description="Bromo" evidence="7">
    <location>
        <begin position="173"/>
        <end position="243"/>
    </location>
</feature>
<feature type="domain" description="Bromo" evidence="7">
    <location>
        <begin position="17"/>
        <end position="90"/>
    </location>
</feature>
<dbReference type="PANTHER" id="PTHR23069">
    <property type="entry name" value="AAA DOMAIN-CONTAINING"/>
    <property type="match status" value="1"/>
</dbReference>
<dbReference type="PROSITE" id="PS50014">
    <property type="entry name" value="BROMODOMAIN_2"/>
    <property type="match status" value="2"/>
</dbReference>
<dbReference type="GO" id="GO:0016887">
    <property type="term" value="F:ATP hydrolysis activity"/>
    <property type="evidence" value="ECO:0007669"/>
    <property type="project" value="TreeGrafter"/>
</dbReference>
<reference evidence="8 9" key="1">
    <citation type="journal article" date="2014" name="Mol. Plant">
        <title>Chromosome Scale Genome Assembly and Transcriptome Profiling of Nannochloropsis gaditana in Nitrogen Depletion.</title>
        <authorList>
            <person name="Corteggiani Carpinelli E."/>
            <person name="Telatin A."/>
            <person name="Vitulo N."/>
            <person name="Forcato C."/>
            <person name="D'Angelo M."/>
            <person name="Schiavon R."/>
            <person name="Vezzi A."/>
            <person name="Giacometti G.M."/>
            <person name="Morosinotto T."/>
            <person name="Valle G."/>
        </authorList>
    </citation>
    <scope>NUCLEOTIDE SEQUENCE [LARGE SCALE GENOMIC DNA]</scope>
    <source>
        <strain evidence="8 9">B-31</strain>
    </source>
</reference>
<dbReference type="InterPro" id="IPR045199">
    <property type="entry name" value="ATAD2-like"/>
</dbReference>
<evidence type="ECO:0000256" key="1">
    <source>
        <dbReference type="ARBA" id="ARBA00006914"/>
    </source>
</evidence>
<dbReference type="Pfam" id="PF00439">
    <property type="entry name" value="Bromodomain"/>
    <property type="match status" value="2"/>
</dbReference>
<evidence type="ECO:0000259" key="7">
    <source>
        <dbReference type="PROSITE" id="PS50014"/>
    </source>
</evidence>
<evidence type="ECO:0000256" key="3">
    <source>
        <dbReference type="ARBA" id="ARBA00022840"/>
    </source>
</evidence>
<feature type="compositionally biased region" description="Low complexity" evidence="6">
    <location>
        <begin position="330"/>
        <end position="339"/>
    </location>
</feature>
<name>W7TM86_9STRA</name>
<keyword evidence="3" id="KW-0067">ATP-binding</keyword>
<dbReference type="PRINTS" id="PR00503">
    <property type="entry name" value="BROMODOMAIN"/>
</dbReference>
<dbReference type="AlphaFoldDB" id="W7TM86"/>
<feature type="compositionally biased region" description="Basic and acidic residues" evidence="6">
    <location>
        <begin position="531"/>
        <end position="554"/>
    </location>
</feature>
<evidence type="ECO:0000256" key="5">
    <source>
        <dbReference type="PROSITE-ProRule" id="PRU00035"/>
    </source>
</evidence>
<dbReference type="SMART" id="SM00297">
    <property type="entry name" value="BROMO"/>
    <property type="match status" value="2"/>
</dbReference>
<accession>W7TM86</accession>
<dbReference type="OrthoDB" id="21449at2759"/>
<dbReference type="GO" id="GO:0005634">
    <property type="term" value="C:nucleus"/>
    <property type="evidence" value="ECO:0007669"/>
    <property type="project" value="TreeGrafter"/>
</dbReference>
<proteinExistence type="inferred from homology"/>
<dbReference type="Gene3D" id="1.20.920.10">
    <property type="entry name" value="Bromodomain-like"/>
    <property type="match status" value="2"/>
</dbReference>
<evidence type="ECO:0000256" key="6">
    <source>
        <dbReference type="SAM" id="MobiDB-lite"/>
    </source>
</evidence>
<feature type="region of interest" description="Disordered" evidence="6">
    <location>
        <begin position="325"/>
        <end position="421"/>
    </location>
</feature>
<feature type="compositionally biased region" description="Basic and acidic residues" evidence="6">
    <location>
        <begin position="578"/>
        <end position="587"/>
    </location>
</feature>
<dbReference type="GO" id="GO:0003682">
    <property type="term" value="F:chromatin binding"/>
    <property type="evidence" value="ECO:0007669"/>
    <property type="project" value="TreeGrafter"/>
</dbReference>
<dbReference type="InterPro" id="IPR036427">
    <property type="entry name" value="Bromodomain-like_sf"/>
</dbReference>
<dbReference type="GO" id="GO:0042393">
    <property type="term" value="F:histone binding"/>
    <property type="evidence" value="ECO:0007669"/>
    <property type="project" value="TreeGrafter"/>
</dbReference>
<dbReference type="GO" id="GO:0006337">
    <property type="term" value="P:nucleosome disassembly"/>
    <property type="evidence" value="ECO:0007669"/>
    <property type="project" value="TreeGrafter"/>
</dbReference>
<keyword evidence="9" id="KW-1185">Reference proteome</keyword>
<evidence type="ECO:0000313" key="8">
    <source>
        <dbReference type="EMBL" id="EWM21839.1"/>
    </source>
</evidence>
<feature type="compositionally biased region" description="Basic and acidic residues" evidence="6">
    <location>
        <begin position="397"/>
        <end position="406"/>
    </location>
</feature>
<keyword evidence="4 5" id="KW-0103">Bromodomain</keyword>
<feature type="region of interest" description="Disordered" evidence="6">
    <location>
        <begin position="437"/>
        <end position="559"/>
    </location>
</feature>
<dbReference type="PANTHER" id="PTHR23069:SF0">
    <property type="entry name" value="TAT-BINDING HOMOLOG 7"/>
    <property type="match status" value="1"/>
</dbReference>
<dbReference type="GO" id="GO:0006334">
    <property type="term" value="P:nucleosome assembly"/>
    <property type="evidence" value="ECO:0007669"/>
    <property type="project" value="TreeGrafter"/>
</dbReference>
<evidence type="ECO:0000313" key="9">
    <source>
        <dbReference type="Proteomes" id="UP000019335"/>
    </source>
</evidence>
<dbReference type="Proteomes" id="UP000019335">
    <property type="component" value="Unassembled WGS sequence"/>
</dbReference>
<feature type="compositionally biased region" description="Acidic residues" evidence="6">
    <location>
        <begin position="588"/>
        <end position="598"/>
    </location>
</feature>
<comment type="similarity">
    <text evidence="1">Belongs to the AAA ATPase family.</text>
</comment>
<evidence type="ECO:0000256" key="2">
    <source>
        <dbReference type="ARBA" id="ARBA00022741"/>
    </source>
</evidence>
<feature type="region of interest" description="Disordered" evidence="6">
    <location>
        <begin position="575"/>
        <end position="601"/>
    </location>
</feature>
<protein>
    <submittedName>
        <fullName evidence="8">Protein polybromo-1</fullName>
    </submittedName>
</protein>
<dbReference type="GO" id="GO:0005524">
    <property type="term" value="F:ATP binding"/>
    <property type="evidence" value="ECO:0007669"/>
    <property type="project" value="UniProtKB-KW"/>
</dbReference>
<organism evidence="8 9">
    <name type="scientific">Nannochloropsis gaditana</name>
    <dbReference type="NCBI Taxonomy" id="72520"/>
    <lineage>
        <taxon>Eukaryota</taxon>
        <taxon>Sar</taxon>
        <taxon>Stramenopiles</taxon>
        <taxon>Ochrophyta</taxon>
        <taxon>Eustigmatophyceae</taxon>
        <taxon>Eustigmatales</taxon>
        <taxon>Monodopsidaceae</taxon>
        <taxon>Nannochloropsis</taxon>
    </lineage>
</organism>
<comment type="caution">
    <text evidence="8">The sequence shown here is derived from an EMBL/GenBank/DDBJ whole genome shotgun (WGS) entry which is preliminary data.</text>
</comment>